<proteinExistence type="predicted"/>
<dbReference type="EMBL" id="JBFASG010000036">
    <property type="protein sequence ID" value="MEV4926592.1"/>
    <property type="molecule type" value="Genomic_DNA"/>
</dbReference>
<name>A0ABV3J1T0_9ACTN</name>
<dbReference type="RefSeq" id="WP_366089973.1">
    <property type="nucleotide sequence ID" value="NZ_JBFASG010000036.1"/>
</dbReference>
<accession>A0ABV3J1T0</accession>
<dbReference type="Pfam" id="PF13671">
    <property type="entry name" value="AAA_33"/>
    <property type="match status" value="1"/>
</dbReference>
<dbReference type="Gene3D" id="3.40.50.300">
    <property type="entry name" value="P-loop containing nucleotide triphosphate hydrolases"/>
    <property type="match status" value="1"/>
</dbReference>
<organism evidence="1 2">
    <name type="scientific">Streptomyces roseoverticillatus</name>
    <dbReference type="NCBI Taxonomy" id="66429"/>
    <lineage>
        <taxon>Bacteria</taxon>
        <taxon>Bacillati</taxon>
        <taxon>Actinomycetota</taxon>
        <taxon>Actinomycetes</taxon>
        <taxon>Kitasatosporales</taxon>
        <taxon>Streptomycetaceae</taxon>
        <taxon>Streptomyces</taxon>
    </lineage>
</organism>
<reference evidence="1 2" key="1">
    <citation type="submission" date="2024-06" db="EMBL/GenBank/DDBJ databases">
        <title>The Natural Products Discovery Center: Release of the First 8490 Sequenced Strains for Exploring Actinobacteria Biosynthetic Diversity.</title>
        <authorList>
            <person name="Kalkreuter E."/>
            <person name="Kautsar S.A."/>
            <person name="Yang D."/>
            <person name="Bader C.D."/>
            <person name="Teijaro C.N."/>
            <person name="Fluegel L."/>
            <person name="Davis C.M."/>
            <person name="Simpson J.R."/>
            <person name="Lauterbach L."/>
            <person name="Steele A.D."/>
            <person name="Gui C."/>
            <person name="Meng S."/>
            <person name="Li G."/>
            <person name="Viehrig K."/>
            <person name="Ye F."/>
            <person name="Su P."/>
            <person name="Kiefer A.F."/>
            <person name="Nichols A."/>
            <person name="Cepeda A.J."/>
            <person name="Yan W."/>
            <person name="Fan B."/>
            <person name="Jiang Y."/>
            <person name="Adhikari A."/>
            <person name="Zheng C.-J."/>
            <person name="Schuster L."/>
            <person name="Cowan T.M."/>
            <person name="Smanski M.J."/>
            <person name="Chevrette M.G."/>
            <person name="De Carvalho L.P.S."/>
            <person name="Shen B."/>
        </authorList>
    </citation>
    <scope>NUCLEOTIDE SEQUENCE [LARGE SCALE GENOMIC DNA]</scope>
    <source>
        <strain evidence="1 2">NPDC053791</strain>
    </source>
</reference>
<comment type="caution">
    <text evidence="1">The sequence shown here is derived from an EMBL/GenBank/DDBJ whole genome shotgun (WGS) entry which is preliminary data.</text>
</comment>
<gene>
    <name evidence="1" type="ORF">AB0L03_27855</name>
</gene>
<sequence length="171" mass="18095">MPTLHLLTGAPGAGKSTLIAHLAAYPFAAVDFDELIDPVGDLLGMDVRSSSASRVWPGYNRLWVEITALLLRAGEPVLVMCPLTPDEWKHATAGAGNVPEAVWGRLDCDDADRRARLAARGWDASQIESALADAAELRGTVEREFTTSGRSAAGTATDLAAWVGSPRSTTP</sequence>
<keyword evidence="2" id="KW-1185">Reference proteome</keyword>
<evidence type="ECO:0000313" key="1">
    <source>
        <dbReference type="EMBL" id="MEV4926592.1"/>
    </source>
</evidence>
<dbReference type="SUPFAM" id="SSF52540">
    <property type="entry name" value="P-loop containing nucleoside triphosphate hydrolases"/>
    <property type="match status" value="1"/>
</dbReference>
<evidence type="ECO:0000313" key="2">
    <source>
        <dbReference type="Proteomes" id="UP001552479"/>
    </source>
</evidence>
<protein>
    <submittedName>
        <fullName evidence="1">AAA family ATPase</fullName>
    </submittedName>
</protein>
<dbReference type="Proteomes" id="UP001552479">
    <property type="component" value="Unassembled WGS sequence"/>
</dbReference>
<dbReference type="InterPro" id="IPR027417">
    <property type="entry name" value="P-loop_NTPase"/>
</dbReference>